<evidence type="ECO:0000313" key="2">
    <source>
        <dbReference type="EMBL" id="MFC0313697.1"/>
    </source>
</evidence>
<organism evidence="2 3">
    <name type="scientific">Gordonia phosphorivorans</name>
    <dbReference type="NCBI Taxonomy" id="1056982"/>
    <lineage>
        <taxon>Bacteria</taxon>
        <taxon>Bacillati</taxon>
        <taxon>Actinomycetota</taxon>
        <taxon>Actinomycetes</taxon>
        <taxon>Mycobacteriales</taxon>
        <taxon>Gordoniaceae</taxon>
        <taxon>Gordonia</taxon>
    </lineage>
</organism>
<evidence type="ECO:0000256" key="1">
    <source>
        <dbReference type="SAM" id="MobiDB-lite"/>
    </source>
</evidence>
<name>A0ABV6H4A2_9ACTN</name>
<keyword evidence="3" id="KW-1185">Reference proteome</keyword>
<feature type="region of interest" description="Disordered" evidence="1">
    <location>
        <begin position="28"/>
        <end position="49"/>
    </location>
</feature>
<proteinExistence type="predicted"/>
<sequence>MSFNETATAVAERPFLYERREAYEVNMGGTTASNVAHKTGRASEMGPDD</sequence>
<reference evidence="2 3" key="1">
    <citation type="submission" date="2024-09" db="EMBL/GenBank/DDBJ databases">
        <authorList>
            <person name="Sun Q."/>
            <person name="Mori K."/>
        </authorList>
    </citation>
    <scope>NUCLEOTIDE SEQUENCE [LARGE SCALE GENOMIC DNA]</scope>
    <source>
        <strain evidence="2 3">CCM 7957</strain>
    </source>
</reference>
<dbReference type="Proteomes" id="UP001589783">
    <property type="component" value="Unassembled WGS sequence"/>
</dbReference>
<dbReference type="EMBL" id="JBHLWV010000007">
    <property type="protein sequence ID" value="MFC0313697.1"/>
    <property type="molecule type" value="Genomic_DNA"/>
</dbReference>
<protein>
    <submittedName>
        <fullName evidence="2">Uncharacterized protein</fullName>
    </submittedName>
</protein>
<comment type="caution">
    <text evidence="2">The sequence shown here is derived from an EMBL/GenBank/DDBJ whole genome shotgun (WGS) entry which is preliminary data.</text>
</comment>
<accession>A0ABV6H4A2</accession>
<dbReference type="RefSeq" id="WP_382360358.1">
    <property type="nucleotide sequence ID" value="NZ_JBHLWV010000007.1"/>
</dbReference>
<gene>
    <name evidence="2" type="ORF">ACFFJD_02360</name>
</gene>
<evidence type="ECO:0000313" key="3">
    <source>
        <dbReference type="Proteomes" id="UP001589783"/>
    </source>
</evidence>